<dbReference type="EC" id="6.2.1.44" evidence="4"/>
<dbReference type="GO" id="GO:0016878">
    <property type="term" value="F:acid-thiol ligase activity"/>
    <property type="evidence" value="ECO:0007669"/>
    <property type="project" value="UniProtKB-ARBA"/>
</dbReference>
<dbReference type="InterPro" id="IPR020845">
    <property type="entry name" value="AMP-binding_CS"/>
</dbReference>
<dbReference type="Gene3D" id="3.40.50.980">
    <property type="match status" value="2"/>
</dbReference>
<dbReference type="Gene3D" id="3.30.300.30">
    <property type="match status" value="1"/>
</dbReference>
<dbReference type="Pfam" id="PF13193">
    <property type="entry name" value="AMP-binding_C"/>
    <property type="match status" value="1"/>
</dbReference>
<evidence type="ECO:0000313" key="9">
    <source>
        <dbReference type="Proteomes" id="UP000239772"/>
    </source>
</evidence>
<evidence type="ECO:0000259" key="6">
    <source>
        <dbReference type="Pfam" id="PF00501"/>
    </source>
</evidence>
<dbReference type="InterPro" id="IPR050237">
    <property type="entry name" value="ATP-dep_AMP-bd_enzyme"/>
</dbReference>
<comment type="similarity">
    <text evidence="1">Belongs to the ATP-dependent AMP-binding enzyme family.</text>
</comment>
<name>A0A2T1HMU1_9HYPH</name>
<sequence>MTTSLAPDASPPPAWRRRLESRRAEYRASDAWSGDTIARLALRRCAEGPDRVALIDGDRRVTFGRLVDEAARLAAWLEKAGLRPGDVVSYQLPNWYEAAVLNLAAAMAGLVVNPLVPIYRDAEVGYMLADCRSKALFTPQRFRSYDYLDMVRRLRPTLPDLLRVVVVRGEAGEFDAFETAVAGPPMPPESFASDANAIKLILYTSGTTGRAKGVLHTHATIMAAMRTFGDFWSVTPQDCVFMASPVSHITGYLYALEQPFVLSTPAVLMDVWQPDTAAELIRTHGCTIAFGATPFLNELAASVERSGRPLPSLRLFPCGGAPVPPEVAYRAQRALAPCVVCRIYGATEVSGPIAFGARNGDARLAAETDGEIFNADVRIVDPRTGQDVAPGQEGEILLRGPQTFVGYLDPRDDEAAFDGRDFFRTGDLGKIDPPGYIVTTGRSKDLIIRGGENLSPREIEDKLLEHPAVQEAAVVGMPDERLGEAVCAYVTCRPEGRIDQAEAARFLVERHLAKQKIPIRLEVVEELPKTPTGKVRKDILRQRAAGGSPS</sequence>
<evidence type="ECO:0000256" key="5">
    <source>
        <dbReference type="ARBA" id="ARBA00067668"/>
    </source>
</evidence>
<dbReference type="FunFam" id="3.30.300.30:FF:000008">
    <property type="entry name" value="2,3-dihydroxybenzoate-AMP ligase"/>
    <property type="match status" value="1"/>
</dbReference>
<dbReference type="SUPFAM" id="SSF56801">
    <property type="entry name" value="Acetyl-CoA synthetase-like"/>
    <property type="match status" value="1"/>
</dbReference>
<evidence type="ECO:0000256" key="1">
    <source>
        <dbReference type="ARBA" id="ARBA00006432"/>
    </source>
</evidence>
<reference evidence="9" key="1">
    <citation type="submission" date="2018-03" db="EMBL/GenBank/DDBJ databases">
        <authorList>
            <person name="Sun L."/>
            <person name="Liu H."/>
            <person name="Chen W."/>
            <person name="Huang K."/>
            <person name="Liu W."/>
            <person name="Gao X."/>
        </authorList>
    </citation>
    <scope>NUCLEOTIDE SEQUENCE [LARGE SCALE GENOMIC DNA]</scope>
    <source>
        <strain evidence="9">SH9</strain>
    </source>
</reference>
<evidence type="ECO:0000256" key="4">
    <source>
        <dbReference type="ARBA" id="ARBA00066616"/>
    </source>
</evidence>
<organism evidence="8 9">
    <name type="scientific">Alsobacter soli</name>
    <dbReference type="NCBI Taxonomy" id="2109933"/>
    <lineage>
        <taxon>Bacteria</taxon>
        <taxon>Pseudomonadati</taxon>
        <taxon>Pseudomonadota</taxon>
        <taxon>Alphaproteobacteria</taxon>
        <taxon>Hyphomicrobiales</taxon>
        <taxon>Alsobacteraceae</taxon>
        <taxon>Alsobacter</taxon>
    </lineage>
</organism>
<evidence type="ECO:0000256" key="2">
    <source>
        <dbReference type="ARBA" id="ARBA00022598"/>
    </source>
</evidence>
<dbReference type="EMBL" id="PVZS01000035">
    <property type="protein sequence ID" value="PSC02901.1"/>
    <property type="molecule type" value="Genomic_DNA"/>
</dbReference>
<feature type="domain" description="AMP-binding enzyme C-terminal" evidence="7">
    <location>
        <begin position="458"/>
        <end position="534"/>
    </location>
</feature>
<dbReference type="InterPro" id="IPR045851">
    <property type="entry name" value="AMP-bd_C_sf"/>
</dbReference>
<dbReference type="InterPro" id="IPR025110">
    <property type="entry name" value="AMP-bd_C"/>
</dbReference>
<comment type="catalytic activity">
    <reaction evidence="3">
        <text>3-(methylsulfanyl)propanoate + ATP + CoA = 3-(methylsulfanyl)propanoyl-CoA + AMP + diphosphate</text>
        <dbReference type="Rhea" id="RHEA:43052"/>
        <dbReference type="ChEBI" id="CHEBI:30616"/>
        <dbReference type="ChEBI" id="CHEBI:33019"/>
        <dbReference type="ChEBI" id="CHEBI:49016"/>
        <dbReference type="ChEBI" id="CHEBI:57287"/>
        <dbReference type="ChEBI" id="CHEBI:82815"/>
        <dbReference type="ChEBI" id="CHEBI:456215"/>
        <dbReference type="EC" id="6.2.1.44"/>
    </reaction>
    <physiologicalReaction direction="left-to-right" evidence="3">
        <dbReference type="Rhea" id="RHEA:43053"/>
    </physiologicalReaction>
</comment>
<dbReference type="Pfam" id="PF00501">
    <property type="entry name" value="AMP-binding"/>
    <property type="match status" value="1"/>
</dbReference>
<dbReference type="PANTHER" id="PTHR43767">
    <property type="entry name" value="LONG-CHAIN-FATTY-ACID--COA LIGASE"/>
    <property type="match status" value="1"/>
</dbReference>
<keyword evidence="9" id="KW-1185">Reference proteome</keyword>
<comment type="caution">
    <text evidence="8">The sequence shown here is derived from an EMBL/GenBank/DDBJ whole genome shotgun (WGS) entry which is preliminary data.</text>
</comment>
<dbReference type="PROSITE" id="PS00455">
    <property type="entry name" value="AMP_BINDING"/>
    <property type="match status" value="1"/>
</dbReference>
<gene>
    <name evidence="8" type="ORF">SLNSH_21710</name>
</gene>
<dbReference type="InterPro" id="IPR000873">
    <property type="entry name" value="AMP-dep_synth/lig_dom"/>
</dbReference>
<keyword evidence="2 8" id="KW-0436">Ligase</keyword>
<evidence type="ECO:0000256" key="3">
    <source>
        <dbReference type="ARBA" id="ARBA00051915"/>
    </source>
</evidence>
<dbReference type="AlphaFoldDB" id="A0A2T1HMU1"/>
<dbReference type="PANTHER" id="PTHR43767:SF1">
    <property type="entry name" value="NONRIBOSOMAL PEPTIDE SYNTHASE PES1 (EUROFUNG)-RELATED"/>
    <property type="match status" value="1"/>
</dbReference>
<protein>
    <recommendedName>
        <fullName evidence="5">3-methylmercaptopropionyl-CoA ligase</fullName>
        <ecNumber evidence="4">6.2.1.44</ecNumber>
    </recommendedName>
</protein>
<dbReference type="Proteomes" id="UP000239772">
    <property type="component" value="Unassembled WGS sequence"/>
</dbReference>
<feature type="domain" description="AMP-dependent synthetase/ligase" evidence="6">
    <location>
        <begin position="43"/>
        <end position="408"/>
    </location>
</feature>
<dbReference type="RefSeq" id="WP_106339920.1">
    <property type="nucleotide sequence ID" value="NZ_PVZS01000035.1"/>
</dbReference>
<evidence type="ECO:0000313" key="8">
    <source>
        <dbReference type="EMBL" id="PSC02901.1"/>
    </source>
</evidence>
<dbReference type="OrthoDB" id="9803968at2"/>
<proteinExistence type="inferred from homology"/>
<evidence type="ECO:0000259" key="7">
    <source>
        <dbReference type="Pfam" id="PF13193"/>
    </source>
</evidence>
<accession>A0A2T1HMU1</accession>
<dbReference type="Gene3D" id="2.30.38.10">
    <property type="entry name" value="Luciferase, Domain 3"/>
    <property type="match status" value="1"/>
</dbReference>